<accession>A0A6N2SAF2</accession>
<keyword evidence="5 12" id="KW-0963">Cytoplasm</keyword>
<dbReference type="CDD" id="cd00950">
    <property type="entry name" value="DHDPS"/>
    <property type="match status" value="1"/>
</dbReference>
<dbReference type="GO" id="GO:0019877">
    <property type="term" value="P:diaminopimelate biosynthetic process"/>
    <property type="evidence" value="ECO:0007669"/>
    <property type="project" value="UniProtKB-UniRule"/>
</dbReference>
<dbReference type="NCBIfam" id="TIGR00674">
    <property type="entry name" value="dapA"/>
    <property type="match status" value="1"/>
</dbReference>
<dbReference type="Gene3D" id="3.20.20.70">
    <property type="entry name" value="Aldolase class I"/>
    <property type="match status" value="1"/>
</dbReference>
<feature type="binding site" evidence="12 15">
    <location>
        <position position="49"/>
    </location>
    <ligand>
        <name>pyruvate</name>
        <dbReference type="ChEBI" id="CHEBI:15361"/>
    </ligand>
</feature>
<dbReference type="SUPFAM" id="SSF51569">
    <property type="entry name" value="Aldolase"/>
    <property type="match status" value="1"/>
</dbReference>
<dbReference type="Pfam" id="PF00701">
    <property type="entry name" value="DHDPS"/>
    <property type="match status" value="1"/>
</dbReference>
<dbReference type="HAMAP" id="MF_00418">
    <property type="entry name" value="DapA"/>
    <property type="match status" value="1"/>
</dbReference>
<dbReference type="PANTHER" id="PTHR12128">
    <property type="entry name" value="DIHYDRODIPICOLINATE SYNTHASE"/>
    <property type="match status" value="1"/>
</dbReference>
<feature type="binding site" evidence="12 15">
    <location>
        <position position="207"/>
    </location>
    <ligand>
        <name>pyruvate</name>
        <dbReference type="ChEBI" id="CHEBI:15361"/>
    </ligand>
</feature>
<dbReference type="InterPro" id="IPR020624">
    <property type="entry name" value="Schiff_base-form_aldolases_CS"/>
</dbReference>
<feature type="active site" description="Proton donor/acceptor" evidence="12 14">
    <location>
        <position position="137"/>
    </location>
</feature>
<dbReference type="PROSITE" id="PS00665">
    <property type="entry name" value="DHDPS_1"/>
    <property type="match status" value="1"/>
</dbReference>
<feature type="active site" description="Schiff-base intermediate with substrate" evidence="12 14">
    <location>
        <position position="165"/>
    </location>
</feature>
<keyword evidence="7 12" id="KW-0220">Diaminopimelate biosynthesis</keyword>
<comment type="similarity">
    <text evidence="3 12 13">Belongs to the DapA family.</text>
</comment>
<comment type="catalytic activity">
    <reaction evidence="11 12">
        <text>L-aspartate 4-semialdehyde + pyruvate = (2S,4S)-4-hydroxy-2,3,4,5-tetrahydrodipicolinate + H2O + H(+)</text>
        <dbReference type="Rhea" id="RHEA:34171"/>
        <dbReference type="ChEBI" id="CHEBI:15361"/>
        <dbReference type="ChEBI" id="CHEBI:15377"/>
        <dbReference type="ChEBI" id="CHEBI:15378"/>
        <dbReference type="ChEBI" id="CHEBI:67139"/>
        <dbReference type="ChEBI" id="CHEBI:537519"/>
        <dbReference type="EC" id="4.3.3.7"/>
    </reaction>
</comment>
<dbReference type="UniPathway" id="UPA00034">
    <property type="reaction ID" value="UER00017"/>
</dbReference>
<evidence type="ECO:0000256" key="15">
    <source>
        <dbReference type="PIRSR" id="PIRSR001365-2"/>
    </source>
</evidence>
<evidence type="ECO:0000256" key="14">
    <source>
        <dbReference type="PIRSR" id="PIRSR001365-1"/>
    </source>
</evidence>
<evidence type="ECO:0000256" key="13">
    <source>
        <dbReference type="PIRNR" id="PIRNR001365"/>
    </source>
</evidence>
<keyword evidence="9 12" id="KW-0456">Lyase</keyword>
<evidence type="ECO:0000256" key="5">
    <source>
        <dbReference type="ARBA" id="ARBA00022490"/>
    </source>
</evidence>
<comment type="pathway">
    <text evidence="2 12">Amino-acid biosynthesis; L-lysine biosynthesis via DAP pathway; (S)-tetrahydrodipicolinate from L-aspartate: step 3/4.</text>
</comment>
<comment type="caution">
    <text evidence="12">Was originally thought to be a dihydrodipicolinate synthase (DHDPS), catalyzing the condensation of (S)-aspartate-beta-semialdehyde [(S)-ASA] and pyruvate to dihydrodipicolinate (DHDP). However, it was shown in E.coli that the product of the enzymatic reaction is not dihydrodipicolinate but in fact (4S)-4-hydroxy-2,3,4,5-tetrahydro-(2S)-dipicolinic acid (HTPA), and that the consecutive dehydration reaction leading to DHDP is not spontaneous but catalyzed by DapB.</text>
</comment>
<dbReference type="SMART" id="SM01130">
    <property type="entry name" value="DHDPS"/>
    <property type="match status" value="1"/>
</dbReference>
<feature type="site" description="Part of a proton relay during catalysis" evidence="12">
    <location>
        <position position="111"/>
    </location>
</feature>
<evidence type="ECO:0000256" key="6">
    <source>
        <dbReference type="ARBA" id="ARBA00022605"/>
    </source>
</evidence>
<dbReference type="PROSITE" id="PS00666">
    <property type="entry name" value="DHDPS_2"/>
    <property type="match status" value="1"/>
</dbReference>
<keyword evidence="6 12" id="KW-0028">Amino-acid biosynthesis</keyword>
<comment type="subunit">
    <text evidence="12">Homotetramer; dimer of dimers.</text>
</comment>
<evidence type="ECO:0000256" key="9">
    <source>
        <dbReference type="ARBA" id="ARBA00023239"/>
    </source>
</evidence>
<evidence type="ECO:0000256" key="7">
    <source>
        <dbReference type="ARBA" id="ARBA00022915"/>
    </source>
</evidence>
<reference evidence="16" key="1">
    <citation type="submission" date="2019-11" db="EMBL/GenBank/DDBJ databases">
        <authorList>
            <person name="Feng L."/>
        </authorList>
    </citation>
    <scope>NUCLEOTIDE SEQUENCE</scope>
    <source>
        <strain evidence="16">AundefinedLFYP135</strain>
    </source>
</reference>
<gene>
    <name evidence="12 16" type="primary">dapA</name>
    <name evidence="16" type="ORF">AULFYP135_00822</name>
</gene>
<evidence type="ECO:0000256" key="11">
    <source>
        <dbReference type="ARBA" id="ARBA00047836"/>
    </source>
</evidence>
<dbReference type="PIRSF" id="PIRSF001365">
    <property type="entry name" value="DHDPS"/>
    <property type="match status" value="1"/>
</dbReference>
<evidence type="ECO:0000256" key="4">
    <source>
        <dbReference type="ARBA" id="ARBA00012086"/>
    </source>
</evidence>
<dbReference type="PRINTS" id="PR00146">
    <property type="entry name" value="DHPICSNTHASE"/>
</dbReference>
<dbReference type="GO" id="GO:0009089">
    <property type="term" value="P:lysine biosynthetic process via diaminopimelate"/>
    <property type="evidence" value="ECO:0007669"/>
    <property type="project" value="UniProtKB-UniRule"/>
</dbReference>
<evidence type="ECO:0000256" key="12">
    <source>
        <dbReference type="HAMAP-Rule" id="MF_00418"/>
    </source>
</evidence>
<evidence type="ECO:0000256" key="10">
    <source>
        <dbReference type="ARBA" id="ARBA00023270"/>
    </source>
</evidence>
<dbReference type="InterPro" id="IPR002220">
    <property type="entry name" value="DapA-like"/>
</dbReference>
<evidence type="ECO:0000256" key="1">
    <source>
        <dbReference type="ARBA" id="ARBA00003294"/>
    </source>
</evidence>
<dbReference type="InterPro" id="IPR020625">
    <property type="entry name" value="Schiff_base-form_aldolases_AS"/>
</dbReference>
<evidence type="ECO:0000313" key="16">
    <source>
        <dbReference type="EMBL" id="VYS89854.1"/>
    </source>
</evidence>
<sequence length="295" mass="31581">MKSIPFSGAATALITPMNPDKSLNLSAFRLLVEEQVSHGIDALVVAGTTGESATLAPREYADLLSTAVDAAEGRVPIIAGAGSNDTAHSLEMIYIAQDIGADALLLVTPYYNKTTQLGLIRHFNTLADRSKLPVILYNVPSRTGLNIQPKTYQELCKHPNIVAVKEASGDISQIAETAYLCGDDLILYSGNDDQVVPILSLGGKGVISVLSNLIPGEVHQLCQRFFDGDLMGSLQLQLDFLPLIQALFSEVNPIPVKAAMELTGHEAGPCRLPLVDASPETRERLSRVLLNLGLL</sequence>
<keyword evidence="10 12" id="KW-0704">Schiff base</keyword>
<dbReference type="InterPro" id="IPR013785">
    <property type="entry name" value="Aldolase_TIM"/>
</dbReference>
<evidence type="ECO:0000256" key="3">
    <source>
        <dbReference type="ARBA" id="ARBA00007592"/>
    </source>
</evidence>
<organism evidence="16">
    <name type="scientific">uncultured Anaerotruncus sp</name>
    <dbReference type="NCBI Taxonomy" id="905011"/>
    <lineage>
        <taxon>Bacteria</taxon>
        <taxon>Bacillati</taxon>
        <taxon>Bacillota</taxon>
        <taxon>Clostridia</taxon>
        <taxon>Eubacteriales</taxon>
        <taxon>Oscillospiraceae</taxon>
        <taxon>Anaerotruncus</taxon>
        <taxon>environmental samples</taxon>
    </lineage>
</organism>
<comment type="function">
    <text evidence="1 12">Catalyzes the condensation of (S)-aspartate-beta-semialdehyde [(S)-ASA] and pyruvate to 4-hydroxy-tetrahydrodipicolinate (HTPA).</text>
</comment>
<dbReference type="GO" id="GO:0008840">
    <property type="term" value="F:4-hydroxy-tetrahydrodipicolinate synthase activity"/>
    <property type="evidence" value="ECO:0007669"/>
    <property type="project" value="UniProtKB-UniRule"/>
</dbReference>
<dbReference type="PANTHER" id="PTHR12128:SF66">
    <property type="entry name" value="4-HYDROXY-2-OXOGLUTARATE ALDOLASE, MITOCHONDRIAL"/>
    <property type="match status" value="1"/>
</dbReference>
<comment type="subcellular location">
    <subcellularLocation>
        <location evidence="12">Cytoplasm</location>
    </subcellularLocation>
</comment>
<name>A0A6N2SAF2_9FIRM</name>
<keyword evidence="8 12" id="KW-0457">Lysine biosynthesis</keyword>
<dbReference type="AlphaFoldDB" id="A0A6N2SAF2"/>
<dbReference type="EC" id="4.3.3.7" evidence="4 12"/>
<protein>
    <recommendedName>
        <fullName evidence="4 12">4-hydroxy-tetrahydrodipicolinate synthase</fullName>
        <shortName evidence="12">HTPA synthase</shortName>
        <ecNumber evidence="4 12">4.3.3.7</ecNumber>
    </recommendedName>
</protein>
<dbReference type="EMBL" id="CACRSL010000003">
    <property type="protein sequence ID" value="VYS89854.1"/>
    <property type="molecule type" value="Genomic_DNA"/>
</dbReference>
<feature type="site" description="Part of a proton relay during catalysis" evidence="12">
    <location>
        <position position="48"/>
    </location>
</feature>
<evidence type="ECO:0000256" key="8">
    <source>
        <dbReference type="ARBA" id="ARBA00023154"/>
    </source>
</evidence>
<evidence type="ECO:0000256" key="2">
    <source>
        <dbReference type="ARBA" id="ARBA00005120"/>
    </source>
</evidence>
<dbReference type="InterPro" id="IPR005263">
    <property type="entry name" value="DapA"/>
</dbReference>
<dbReference type="GO" id="GO:0005829">
    <property type="term" value="C:cytosol"/>
    <property type="evidence" value="ECO:0007669"/>
    <property type="project" value="TreeGrafter"/>
</dbReference>
<proteinExistence type="inferred from homology"/>